<evidence type="ECO:0000256" key="8">
    <source>
        <dbReference type="ARBA" id="ARBA00023053"/>
    </source>
</evidence>
<feature type="transmembrane region" description="Helical" evidence="14">
    <location>
        <begin position="237"/>
        <end position="259"/>
    </location>
</feature>
<dbReference type="RefSeq" id="WP_346761658.1">
    <property type="nucleotide sequence ID" value="NZ_JAUJEB010000008.1"/>
</dbReference>
<organism evidence="15 16">
    <name type="scientific">Agaribacillus aureus</name>
    <dbReference type="NCBI Taxonomy" id="3051825"/>
    <lineage>
        <taxon>Bacteria</taxon>
        <taxon>Pseudomonadati</taxon>
        <taxon>Bacteroidota</taxon>
        <taxon>Cytophagia</taxon>
        <taxon>Cytophagales</taxon>
        <taxon>Splendidivirgaceae</taxon>
        <taxon>Agaribacillus</taxon>
    </lineage>
</organism>
<reference evidence="15" key="1">
    <citation type="submission" date="2023-06" db="EMBL/GenBank/DDBJ databases">
        <title>Genomic of Agaribacillus aureum.</title>
        <authorList>
            <person name="Wang G."/>
        </authorList>
    </citation>
    <scope>NUCLEOTIDE SEQUENCE</scope>
    <source>
        <strain evidence="15">BMA12</strain>
    </source>
</reference>
<evidence type="ECO:0000313" key="16">
    <source>
        <dbReference type="Proteomes" id="UP001172083"/>
    </source>
</evidence>
<comment type="caution">
    <text evidence="15">The sequence shown here is derived from an EMBL/GenBank/DDBJ whole genome shotgun (WGS) entry which is preliminary data.</text>
</comment>
<keyword evidence="11" id="KW-0739">Sodium transport</keyword>
<feature type="transmembrane region" description="Helical" evidence="14">
    <location>
        <begin position="379"/>
        <end position="404"/>
    </location>
</feature>
<keyword evidence="7 14" id="KW-1133">Transmembrane helix</keyword>
<keyword evidence="8" id="KW-0915">Sodium</keyword>
<evidence type="ECO:0000256" key="9">
    <source>
        <dbReference type="ARBA" id="ARBA00023065"/>
    </source>
</evidence>
<evidence type="ECO:0000256" key="13">
    <source>
        <dbReference type="RuleBase" id="RU362091"/>
    </source>
</evidence>
<feature type="transmembrane region" description="Helical" evidence="14">
    <location>
        <begin position="480"/>
        <end position="507"/>
    </location>
</feature>
<feature type="transmembrane region" description="Helical" evidence="14">
    <location>
        <begin position="339"/>
        <end position="359"/>
    </location>
</feature>
<feature type="transmembrane region" description="Helical" evidence="14">
    <location>
        <begin position="704"/>
        <end position="725"/>
    </location>
</feature>
<comment type="catalytic activity">
    <reaction evidence="12">
        <text>L-proline(in) + Na(+)(in) = L-proline(out) + Na(+)(out)</text>
        <dbReference type="Rhea" id="RHEA:28967"/>
        <dbReference type="ChEBI" id="CHEBI:29101"/>
        <dbReference type="ChEBI" id="CHEBI:60039"/>
    </reaction>
</comment>
<dbReference type="PROSITE" id="PS50283">
    <property type="entry name" value="NA_SOLUT_SYMP_3"/>
    <property type="match status" value="1"/>
</dbReference>
<feature type="transmembrane region" description="Helical" evidence="14">
    <location>
        <begin position="424"/>
        <end position="444"/>
    </location>
</feature>
<dbReference type="InterPro" id="IPR050277">
    <property type="entry name" value="Sodium:Solute_Symporter"/>
</dbReference>
<evidence type="ECO:0000256" key="6">
    <source>
        <dbReference type="ARBA" id="ARBA00022847"/>
    </source>
</evidence>
<evidence type="ECO:0000256" key="4">
    <source>
        <dbReference type="ARBA" id="ARBA00022475"/>
    </source>
</evidence>
<dbReference type="PANTHER" id="PTHR48086:SF3">
    <property type="entry name" value="SODIUM_PROLINE SYMPORTER"/>
    <property type="match status" value="1"/>
</dbReference>
<evidence type="ECO:0000256" key="10">
    <source>
        <dbReference type="ARBA" id="ARBA00023136"/>
    </source>
</evidence>
<keyword evidence="9" id="KW-0406">Ion transport</keyword>
<evidence type="ECO:0000256" key="12">
    <source>
        <dbReference type="ARBA" id="ARBA00033708"/>
    </source>
</evidence>
<dbReference type="PANTHER" id="PTHR48086">
    <property type="entry name" value="SODIUM/PROLINE SYMPORTER-RELATED"/>
    <property type="match status" value="1"/>
</dbReference>
<keyword evidence="5 14" id="KW-0812">Transmembrane</keyword>
<feature type="transmembrane region" description="Helical" evidence="14">
    <location>
        <begin position="456"/>
        <end position="474"/>
    </location>
</feature>
<feature type="transmembrane region" description="Helical" evidence="14">
    <location>
        <begin position="279"/>
        <end position="302"/>
    </location>
</feature>
<feature type="transmembrane region" description="Helical" evidence="14">
    <location>
        <begin position="624"/>
        <end position="648"/>
    </location>
</feature>
<evidence type="ECO:0000256" key="1">
    <source>
        <dbReference type="ARBA" id="ARBA00004651"/>
    </source>
</evidence>
<sequence>MFGLDISDIVVILLYFGVIIYIGIRSSLKIKKQEDYFLGGRKFGKLISTFASFGQATSADGPAGVATTTFNNGASGIWSSLLMLFVTPLFWITSPWLRRLRVITMGDFYLERYGSKNLAATYALVASIGMMGLLSVGYLAVTKTAMAMTPKEDHMLVEAQLTEKKLARELFMLESKDGRYLTTHEKQRLGELRQINPRNLFSHTNEKALIWGICFLVLIYTSLGGLEAAFYTDLLQGVFIILLSVILIPFSWHQINAIYGGSGMMQALGHMHAKLPESFFEIFGSPMVIDFTWYFILAAALVSGTTVVTQPNQLVTAGAAKDEYAARVGFVTGTFMKRVVTIMWGAVGLAAILLFGDSLTNSDFVWGHATKSLLGPVKLGLVGLMLASMMAALMSTADCLMITVSGLVVRNLYQPLFGLKSERHYIWVGRIAGGIFLIGAALITTQFDNILQVLKFIWEFFVIFAAAFWLGLKWRRANLYGAWASILGAFSLFYLIPVLLPIMFPGLRTSERLLKRVKPAPVERVYTAKSIDIQKRNAEILAWQSMDPTQQKAIEKPVPIEEGEKITRQFLLPQKSIFWSKDIKTDASKQPYGSGYIYLELLLLDALGIDLSKNPYAFNETLRLLIRLVFPFVLLIMVTVATSSKTLVAPNRFFIKMRTPVDSRGGKADESILEKRYENPETSQDMLIFKNSNLEFYKWKRKDWYGFLLSWSIVLVILALLYAVVSLGK</sequence>
<feature type="transmembrane region" description="Helical" evidence="14">
    <location>
        <begin position="6"/>
        <end position="24"/>
    </location>
</feature>
<keyword evidence="6" id="KW-0769">Symport</keyword>
<dbReference type="Gene3D" id="1.20.1730.10">
    <property type="entry name" value="Sodium/glucose cotransporter"/>
    <property type="match status" value="1"/>
</dbReference>
<keyword evidence="10 14" id="KW-0472">Membrane</keyword>
<dbReference type="CDD" id="cd10322">
    <property type="entry name" value="SLC5sbd"/>
    <property type="match status" value="1"/>
</dbReference>
<evidence type="ECO:0000256" key="3">
    <source>
        <dbReference type="ARBA" id="ARBA00022448"/>
    </source>
</evidence>
<protein>
    <submittedName>
        <fullName evidence="15">Sodium:solute symporter family protein</fullName>
    </submittedName>
</protein>
<dbReference type="InterPro" id="IPR038377">
    <property type="entry name" value="Na/Glc_symporter_sf"/>
</dbReference>
<keyword evidence="3" id="KW-0813">Transport</keyword>
<keyword evidence="4" id="KW-1003">Cell membrane</keyword>
<feature type="transmembrane region" description="Helical" evidence="14">
    <location>
        <begin position="117"/>
        <end position="141"/>
    </location>
</feature>
<evidence type="ECO:0000256" key="11">
    <source>
        <dbReference type="ARBA" id="ARBA00023201"/>
    </source>
</evidence>
<accession>A0ABT8LHV7</accession>
<evidence type="ECO:0000256" key="5">
    <source>
        <dbReference type="ARBA" id="ARBA00022692"/>
    </source>
</evidence>
<gene>
    <name evidence="15" type="ORF">QQ020_29905</name>
</gene>
<evidence type="ECO:0000256" key="2">
    <source>
        <dbReference type="ARBA" id="ARBA00006434"/>
    </source>
</evidence>
<comment type="similarity">
    <text evidence="2 13">Belongs to the sodium:solute symporter (SSF) (TC 2.A.21) family.</text>
</comment>
<proteinExistence type="inferred from homology"/>
<evidence type="ECO:0000313" key="15">
    <source>
        <dbReference type="EMBL" id="MDN5216320.1"/>
    </source>
</evidence>
<dbReference type="InterPro" id="IPR001734">
    <property type="entry name" value="Na/solute_symporter"/>
</dbReference>
<name>A0ABT8LHV7_9BACT</name>
<feature type="transmembrane region" description="Helical" evidence="14">
    <location>
        <begin position="208"/>
        <end position="231"/>
    </location>
</feature>
<dbReference type="EMBL" id="JAUJEB010000008">
    <property type="protein sequence ID" value="MDN5216320.1"/>
    <property type="molecule type" value="Genomic_DNA"/>
</dbReference>
<comment type="subcellular location">
    <subcellularLocation>
        <location evidence="1">Cell membrane</location>
        <topology evidence="1">Multi-pass membrane protein</topology>
    </subcellularLocation>
</comment>
<dbReference type="Pfam" id="PF00474">
    <property type="entry name" value="SSF"/>
    <property type="match status" value="2"/>
</dbReference>
<evidence type="ECO:0000256" key="7">
    <source>
        <dbReference type="ARBA" id="ARBA00022989"/>
    </source>
</evidence>
<evidence type="ECO:0000256" key="14">
    <source>
        <dbReference type="SAM" id="Phobius"/>
    </source>
</evidence>
<feature type="transmembrane region" description="Helical" evidence="14">
    <location>
        <begin position="77"/>
        <end position="97"/>
    </location>
</feature>
<dbReference type="Proteomes" id="UP001172083">
    <property type="component" value="Unassembled WGS sequence"/>
</dbReference>
<keyword evidence="16" id="KW-1185">Reference proteome</keyword>